<evidence type="ECO:0000313" key="1">
    <source>
        <dbReference type="EMBL" id="EDQ51121.1"/>
    </source>
</evidence>
<proteinExistence type="predicted"/>
<dbReference type="EMBL" id="DS545275">
    <property type="protein sequence ID" value="EDQ51121.1"/>
    <property type="molecule type" value="Genomic_DNA"/>
</dbReference>
<organism>
    <name type="scientific">Physcomitrium patens</name>
    <name type="common">Spreading-leaved earth moss</name>
    <name type="synonym">Physcomitrella patens</name>
    <dbReference type="NCBI Taxonomy" id="3218"/>
    <lineage>
        <taxon>Eukaryota</taxon>
        <taxon>Viridiplantae</taxon>
        <taxon>Streptophyta</taxon>
        <taxon>Embryophyta</taxon>
        <taxon>Bryophyta</taxon>
        <taxon>Bryophytina</taxon>
        <taxon>Bryopsida</taxon>
        <taxon>Funariidae</taxon>
        <taxon>Funariales</taxon>
        <taxon>Funariaceae</taxon>
        <taxon>Physcomitrium</taxon>
    </lineage>
</organism>
<protein>
    <submittedName>
        <fullName evidence="1">Predicted protein</fullName>
    </submittedName>
</protein>
<gene>
    <name evidence="1" type="ORF">PHYPADRAFT_99379</name>
</gene>
<name>A9TZM5_PHYPA</name>
<sequence>MKQRHKKLVRTNNGYKLKTQILMNRMSHRSREAYSCVHGTECTENNLQECRRLSSNNTMKMRQCGKTWKGSRGRPTNGAEVRISKKQRLQAMETGEPQRNNAPKDGETVCRHHTQKDRGCGLMSAHSTREVFGTEAQNLSLLFHDHEAGCAVQLEATFEENGVIYLTVMECRHETLTRRT</sequence>
<accession>A9TZM5</accession>
<reference evidence="1" key="1">
    <citation type="journal article" date="2008" name="Science">
        <title>The Physcomitrella genome reveals evolutionary insights into the conquest of land by plants.</title>
        <authorList>
            <person name="Rensing S."/>
            <person name="Lang D."/>
            <person name="Zimmer A."/>
            <person name="Terry A."/>
            <person name="Salamov A."/>
            <person name="Shapiro H."/>
            <person name="Nishiyama T."/>
            <person name="Perroud P.-F."/>
            <person name="Lindquist E."/>
            <person name="Kamisugi Y."/>
            <person name="Tanahashi T."/>
            <person name="Sakakibara K."/>
            <person name="Fujita T."/>
            <person name="Oishi K."/>
            <person name="Shin-I T."/>
            <person name="Kuroki Y."/>
            <person name="Toyoda A."/>
            <person name="Suzuki Y."/>
            <person name="Hashimoto A."/>
            <person name="Yamaguchi K."/>
            <person name="Sugano A."/>
            <person name="Kohara Y."/>
            <person name="Fujiyama A."/>
            <person name="Anterola A."/>
            <person name="Aoki S."/>
            <person name="Ashton N."/>
            <person name="Barbazuk W.B."/>
            <person name="Barker E."/>
            <person name="Bennetzen J."/>
            <person name="Bezanilla M."/>
            <person name="Blankenship R."/>
            <person name="Cho S.H."/>
            <person name="Dutcher S."/>
            <person name="Estelle M."/>
            <person name="Fawcett J.A."/>
            <person name="Gundlach H."/>
            <person name="Hanada K."/>
            <person name="Heyl A."/>
            <person name="Hicks K.A."/>
            <person name="Hugh J."/>
            <person name="Lohr M."/>
            <person name="Mayer K."/>
            <person name="Melkozernov A."/>
            <person name="Murata T."/>
            <person name="Nelson D."/>
            <person name="Pils B."/>
            <person name="Prigge M."/>
            <person name="Reiss B."/>
            <person name="Renner T."/>
            <person name="Rombauts S."/>
            <person name="Rushton P."/>
            <person name="Sanderfoot A."/>
            <person name="Schween G."/>
            <person name="Shiu S.-H."/>
            <person name="Stueber K."/>
            <person name="Theodoulou F.L."/>
            <person name="Tu H."/>
            <person name="Van de Peer Y."/>
            <person name="Verrier P.J."/>
            <person name="Waters E."/>
            <person name="Wood A."/>
            <person name="Yang L."/>
            <person name="Cove D."/>
            <person name="Cuming A."/>
            <person name="Hasebe M."/>
            <person name="Lucas S."/>
            <person name="Mishler D.B."/>
            <person name="Reski R."/>
            <person name="Grigoriev I."/>
            <person name="Quatrano R.S."/>
            <person name="Boore J.L."/>
        </authorList>
    </citation>
    <scope>NUCLEOTIDE SEQUENCE [LARGE SCALE GENOMIC DNA]</scope>
</reference>
<dbReference type="AlphaFoldDB" id="A9TZM5"/>